<dbReference type="NCBIfam" id="TIGR01893">
    <property type="entry name" value="aa-his-dipept"/>
    <property type="match status" value="1"/>
</dbReference>
<comment type="cofactor">
    <cofactor evidence="1">
        <name>Co(2+)</name>
        <dbReference type="ChEBI" id="CHEBI:48828"/>
    </cofactor>
</comment>
<keyword evidence="5" id="KW-0378">Hydrolase</keyword>
<gene>
    <name evidence="10" type="ORF">GLP15_1774</name>
</gene>
<comment type="caution">
    <text evidence="10">The sequence shown here is derived from an EMBL/GenBank/DDBJ whole genome shotgun (WGS) entry which is preliminary data.</text>
</comment>
<dbReference type="GO" id="GO:0046872">
    <property type="term" value="F:metal ion binding"/>
    <property type="evidence" value="ECO:0007669"/>
    <property type="project" value="UniProtKB-KW"/>
</dbReference>
<proteinExistence type="predicted"/>
<dbReference type="EMBL" id="ACVC01000215">
    <property type="protein sequence ID" value="EFO61631.1"/>
    <property type="molecule type" value="Genomic_DNA"/>
</dbReference>
<dbReference type="InterPro" id="IPR011650">
    <property type="entry name" value="Peptidase_M20_dimer"/>
</dbReference>
<dbReference type="InterPro" id="IPR002933">
    <property type="entry name" value="Peptidase_M20"/>
</dbReference>
<evidence type="ECO:0000256" key="3">
    <source>
        <dbReference type="ARBA" id="ARBA00022670"/>
    </source>
</evidence>
<keyword evidence="8" id="KW-0170">Cobalt</keyword>
<dbReference type="InterPro" id="IPR001160">
    <property type="entry name" value="Peptidase_M20C"/>
</dbReference>
<protein>
    <submittedName>
        <fullName evidence="10">Aminoacyl-histidine dipeptidase</fullName>
    </submittedName>
</protein>
<dbReference type="VEuPathDB" id="GiardiaDB:GLP15_1774"/>
<comment type="cofactor">
    <cofactor evidence="2">
        <name>Zn(2+)</name>
        <dbReference type="ChEBI" id="CHEBI:29105"/>
    </cofactor>
</comment>
<evidence type="ECO:0000256" key="8">
    <source>
        <dbReference type="ARBA" id="ARBA00023285"/>
    </source>
</evidence>
<dbReference type="OMA" id="DHAGLEC"/>
<dbReference type="Pfam" id="PF01546">
    <property type="entry name" value="Peptidase_M20"/>
    <property type="match status" value="1"/>
</dbReference>
<evidence type="ECO:0000256" key="7">
    <source>
        <dbReference type="ARBA" id="ARBA00023049"/>
    </source>
</evidence>
<evidence type="ECO:0000256" key="5">
    <source>
        <dbReference type="ARBA" id="ARBA00022801"/>
    </source>
</evidence>
<evidence type="ECO:0000256" key="6">
    <source>
        <dbReference type="ARBA" id="ARBA00022833"/>
    </source>
</evidence>
<dbReference type="Proteomes" id="UP000008974">
    <property type="component" value="Unassembled WGS sequence"/>
</dbReference>
<dbReference type="OrthoDB" id="191370at2759"/>
<keyword evidence="7" id="KW-0482">Metalloprotease</keyword>
<dbReference type="SUPFAM" id="SSF53187">
    <property type="entry name" value="Zn-dependent exopeptidases"/>
    <property type="match status" value="1"/>
</dbReference>
<dbReference type="Gene3D" id="3.40.630.10">
    <property type="entry name" value="Zn peptidases"/>
    <property type="match status" value="2"/>
</dbReference>
<keyword evidence="3" id="KW-0645">Protease</keyword>
<reference evidence="10 11" key="1">
    <citation type="journal article" date="2010" name="BMC Genomics">
        <title>Genome analysis and comparative genomics of a Giardia intestinalis assemblage E isolate.</title>
        <authorList>
            <person name="Jerlstrom-Hultqvist J."/>
            <person name="Franzen O."/>
            <person name="Ankarklev J."/>
            <person name="Xu F."/>
            <person name="Nohynkova E."/>
            <person name="Andersson J.O."/>
            <person name="Svard S.G."/>
            <person name="Andersson B."/>
        </authorList>
    </citation>
    <scope>NUCLEOTIDE SEQUENCE [LARGE SCALE GENOMIC DNA]</scope>
    <source>
        <strain evidence="10 11">P15</strain>
    </source>
</reference>
<evidence type="ECO:0000313" key="10">
    <source>
        <dbReference type="EMBL" id="EFO61631.1"/>
    </source>
</evidence>
<keyword evidence="6" id="KW-0862">Zinc</keyword>
<dbReference type="FunFam" id="3.40.630.10:FF:000163">
    <property type="entry name" value="Aminoacyl-histidine dipeptidase"/>
    <property type="match status" value="1"/>
</dbReference>
<evidence type="ECO:0000259" key="9">
    <source>
        <dbReference type="Pfam" id="PF07687"/>
    </source>
</evidence>
<dbReference type="PRINTS" id="PR00934">
    <property type="entry name" value="XHISDIPTASE"/>
</dbReference>
<name>E1F782_GIAIA</name>
<evidence type="ECO:0000256" key="2">
    <source>
        <dbReference type="ARBA" id="ARBA00001947"/>
    </source>
</evidence>
<dbReference type="AlphaFoldDB" id="E1F782"/>
<dbReference type="PANTHER" id="PTHR43501">
    <property type="entry name" value="CYTOSOL NON-SPECIFIC DIPEPTIDASE"/>
    <property type="match status" value="1"/>
</dbReference>
<dbReference type="GO" id="GO:0006508">
    <property type="term" value="P:proteolysis"/>
    <property type="evidence" value="ECO:0007669"/>
    <property type="project" value="UniProtKB-KW"/>
</dbReference>
<organism evidence="10 11">
    <name type="scientific">Giardia intestinalis (strain P15)</name>
    <name type="common">Giardia lamblia</name>
    <dbReference type="NCBI Taxonomy" id="658858"/>
    <lineage>
        <taxon>Eukaryota</taxon>
        <taxon>Metamonada</taxon>
        <taxon>Diplomonadida</taxon>
        <taxon>Hexamitidae</taxon>
        <taxon>Giardiinae</taxon>
        <taxon>Giardia</taxon>
    </lineage>
</organism>
<dbReference type="SUPFAM" id="SSF55031">
    <property type="entry name" value="Bacterial exopeptidase dimerisation domain"/>
    <property type="match status" value="1"/>
</dbReference>
<dbReference type="CDD" id="cd03890">
    <property type="entry name" value="M20_pepD"/>
    <property type="match status" value="1"/>
</dbReference>
<evidence type="ECO:0000313" key="11">
    <source>
        <dbReference type="Proteomes" id="UP000008974"/>
    </source>
</evidence>
<feature type="domain" description="Peptidase M20 dimerisation" evidence="9">
    <location>
        <begin position="232"/>
        <end position="321"/>
    </location>
</feature>
<dbReference type="Pfam" id="PF07687">
    <property type="entry name" value="M20_dimer"/>
    <property type="match status" value="1"/>
</dbReference>
<dbReference type="GO" id="GO:0070573">
    <property type="term" value="F:metallodipeptidase activity"/>
    <property type="evidence" value="ECO:0007669"/>
    <property type="project" value="TreeGrafter"/>
</dbReference>
<dbReference type="GO" id="GO:0005829">
    <property type="term" value="C:cytosol"/>
    <property type="evidence" value="ECO:0007669"/>
    <property type="project" value="TreeGrafter"/>
</dbReference>
<keyword evidence="4" id="KW-0479">Metal-binding</keyword>
<dbReference type="PIRSF" id="PIRSF016599">
    <property type="entry name" value="Xaa-His_dipept"/>
    <property type="match status" value="1"/>
</dbReference>
<evidence type="ECO:0000256" key="1">
    <source>
        <dbReference type="ARBA" id="ARBA00001941"/>
    </source>
</evidence>
<sequence length="526" mass="57172">MEMPNKYNIYTTNTVLKMSLPELNELEPKDLWQNFFFMCGIPHGSGNVTAIVQALKERAEAAGLKATIEASSGNLLIVKEADPGCENAPTVCLQGHCDMVCSKRATTEHDFLKDPIRPRLEMTDGKLCMYAHGTTLGADNGIGVSTALAIACDKTLRTGRIEVLVTVDEETTMHGVKHMGRDLLEAKYLLNLDSEDLGVVTIGSAGGFNGNFYFNPATFKTIDCDSCNCLSIEVKGFSGGHSGVDIHHYRGNAIKIMARILDIACSLEYQGKICSIKGGTAHNAIPMDCSACLCFCGVSQAKVTSFISEARKLAEDLKAEYKTTDSGATIVVHEQSQACHGKCTHALYVSSRSLVDFLLTCPSQVIRVSQDVEGLTESSMNLGKVRFNAENLPESYIVTLSRSSVNSYLDANDKMLAGLARMARIFKYSGKLDPYGGWTPNPHSKLLEICKRHYTDALDGKEPLVEAIHAGLECGEIISRYPGMEAISIGPTIRNPHSDSELCEVETVLPFYNVVKGIVSEIATLK</sequence>
<accession>E1F782</accession>
<dbReference type="STRING" id="658858.E1F782"/>
<dbReference type="InterPro" id="IPR036264">
    <property type="entry name" value="Bact_exopeptidase_dim_dom"/>
</dbReference>
<dbReference type="FunFam" id="3.40.630.10:FF:000015">
    <property type="entry name" value="Aminoacyl-histidine dipeptidase PepD"/>
    <property type="match status" value="1"/>
</dbReference>
<dbReference type="PANTHER" id="PTHR43501:SF1">
    <property type="entry name" value="CYTOSOL NON-SPECIFIC DIPEPTIDASE"/>
    <property type="match status" value="1"/>
</dbReference>
<evidence type="ECO:0000256" key="4">
    <source>
        <dbReference type="ARBA" id="ARBA00022723"/>
    </source>
</evidence>